<accession>A0A8J2L4F5</accession>
<comment type="caution">
    <text evidence="1">The sequence shown here is derived from an EMBL/GenBank/DDBJ whole genome shotgun (WGS) entry which is preliminary data.</text>
</comment>
<name>A0A8J2L4F5_9HEXA</name>
<sequence length="51" mass="6159">MPNRLHTHTYICKWMMRKPKCFTKITCGDPFISQFTFYQKSCLRIVFQLLG</sequence>
<keyword evidence="2" id="KW-1185">Reference proteome</keyword>
<gene>
    <name evidence="1" type="ORF">AFUS01_LOCUS35466</name>
</gene>
<proteinExistence type="predicted"/>
<evidence type="ECO:0000313" key="1">
    <source>
        <dbReference type="EMBL" id="CAG7825352.1"/>
    </source>
</evidence>
<dbReference type="Proteomes" id="UP000708208">
    <property type="component" value="Unassembled WGS sequence"/>
</dbReference>
<dbReference type="EMBL" id="CAJVCH010535900">
    <property type="protein sequence ID" value="CAG7825352.1"/>
    <property type="molecule type" value="Genomic_DNA"/>
</dbReference>
<organism evidence="1 2">
    <name type="scientific">Allacma fusca</name>
    <dbReference type="NCBI Taxonomy" id="39272"/>
    <lineage>
        <taxon>Eukaryota</taxon>
        <taxon>Metazoa</taxon>
        <taxon>Ecdysozoa</taxon>
        <taxon>Arthropoda</taxon>
        <taxon>Hexapoda</taxon>
        <taxon>Collembola</taxon>
        <taxon>Symphypleona</taxon>
        <taxon>Sminthuridae</taxon>
        <taxon>Allacma</taxon>
    </lineage>
</organism>
<reference evidence="1" key="1">
    <citation type="submission" date="2021-06" db="EMBL/GenBank/DDBJ databases">
        <authorList>
            <person name="Hodson N. C."/>
            <person name="Mongue J. A."/>
            <person name="Jaron S. K."/>
        </authorList>
    </citation>
    <scope>NUCLEOTIDE SEQUENCE</scope>
</reference>
<feature type="non-terminal residue" evidence="1">
    <location>
        <position position="1"/>
    </location>
</feature>
<protein>
    <submittedName>
        <fullName evidence="1">Uncharacterized protein</fullName>
    </submittedName>
</protein>
<evidence type="ECO:0000313" key="2">
    <source>
        <dbReference type="Proteomes" id="UP000708208"/>
    </source>
</evidence>
<dbReference type="AlphaFoldDB" id="A0A8J2L4F5"/>